<dbReference type="PROSITE" id="PS51318">
    <property type="entry name" value="TAT"/>
    <property type="match status" value="1"/>
</dbReference>
<comment type="caution">
    <text evidence="1">The sequence shown here is derived from an EMBL/GenBank/DDBJ whole genome shotgun (WGS) entry which is preliminary data.</text>
</comment>
<keyword evidence="2" id="KW-1185">Reference proteome</keyword>
<organism evidence="1 2">
    <name type="scientific">Glycomyces buryatensis</name>
    <dbReference type="NCBI Taxonomy" id="2570927"/>
    <lineage>
        <taxon>Bacteria</taxon>
        <taxon>Bacillati</taxon>
        <taxon>Actinomycetota</taxon>
        <taxon>Actinomycetes</taxon>
        <taxon>Glycomycetales</taxon>
        <taxon>Glycomycetaceae</taxon>
        <taxon>Glycomyces</taxon>
    </lineage>
</organism>
<evidence type="ECO:0000313" key="2">
    <source>
        <dbReference type="Proteomes" id="UP000308760"/>
    </source>
</evidence>
<dbReference type="EMBL" id="STGY01000056">
    <property type="protein sequence ID" value="THV40486.1"/>
    <property type="molecule type" value="Genomic_DNA"/>
</dbReference>
<dbReference type="RefSeq" id="WP_136535261.1">
    <property type="nucleotide sequence ID" value="NZ_STGY01000056.1"/>
</dbReference>
<accession>A0A4V4HS69</accession>
<dbReference type="OrthoDB" id="614750at2"/>
<reference evidence="1 2" key="2">
    <citation type="submission" date="2019-05" db="EMBL/GenBank/DDBJ databases">
        <title>Glycomyces buryatensis sp. nov.</title>
        <authorList>
            <person name="Nikitina E."/>
        </authorList>
    </citation>
    <scope>NUCLEOTIDE SEQUENCE [LARGE SCALE GENOMIC DNA]</scope>
    <source>
        <strain evidence="1 2">18</strain>
    </source>
</reference>
<proteinExistence type="predicted"/>
<evidence type="ECO:0000313" key="1">
    <source>
        <dbReference type="EMBL" id="THV40486.1"/>
    </source>
</evidence>
<dbReference type="AlphaFoldDB" id="A0A4V4HS69"/>
<name>A0A4V4HS69_9ACTN</name>
<sequence>MTNNDDSSSPPMPSRGAVSRRRLLAFVAGGTAVLVAAGVTAMTAGFATARETASGQTVADLSATLDASEQAAETVQLPTGDQVRMLPDGTIGLLPAEGRDDVEFLSVPAADGSGDTIIIPQDRAEELRSGTEDARRYNVTRLIADGHTDAADVEMSELERYAGLPPTTADTDTEAAQTLTVTTRDRFGGVPDNSGVMWFDTADFGHNGTLEFDADGIATADLAPGAYLLTYTIGSDATGTEPGESAYGMSHVVIADQGMDLLLDSAEAEPVTVEVERPDAALVDDALTVAANAPDGSRLSITSSGGDGTNRYLMPQTDVPGYDLGFRYQQTLTGSEGGPYEYNLTFAQHGGLPDDTAFSVADDELAAVQTDYRGFGEDVDGYTCNSGDHVEPIAPPRCLLMPTPFPSERLQLFTADPAISWSNWVEGGRYDADNHLIDGFYELADTTVFEPGETERTFPHGPLTSGASEMLLYNEDGITRMETGANLGASVNGERVNLIGYTGDATLFLDGQELDQVADVDPSGGFGFDLAEPTAGRYTLAVDGTRGTATGPFATASAVEWNFDLDPAAVDPEGQLLSLPAVGLTADGVDGGWTEDRDQEITLELADKDGQAVTAREMTFEVSYNDGRTWKTVDIDHDGSTATVELDHPRYARYVSTRMTATDEAGTEVAQTTIRAYGLR</sequence>
<protein>
    <submittedName>
        <fullName evidence="1">Discoidin domain-containing protein</fullName>
    </submittedName>
</protein>
<reference evidence="2" key="1">
    <citation type="submission" date="2019-04" db="EMBL/GenBank/DDBJ databases">
        <title>Nocardioides xinjiangensis sp. nov.</title>
        <authorList>
            <person name="Liu S."/>
        </authorList>
    </citation>
    <scope>NUCLEOTIDE SEQUENCE [LARGE SCALE GENOMIC DNA]</scope>
    <source>
        <strain evidence="2">18</strain>
    </source>
</reference>
<gene>
    <name evidence="1" type="ORF">FAB82_14530</name>
</gene>
<dbReference type="InterPro" id="IPR006311">
    <property type="entry name" value="TAT_signal"/>
</dbReference>
<dbReference type="Proteomes" id="UP000308760">
    <property type="component" value="Unassembled WGS sequence"/>
</dbReference>